<gene>
    <name evidence="4" type="ORF">ABRY90_01000</name>
    <name evidence="7" type="ORF">ABRY91_07155</name>
    <name evidence="5" type="ORF">ABRY92_12210</name>
    <name evidence="15" type="ORF">ABRY95_02065</name>
    <name evidence="11" type="ORF">ABRY96_05435</name>
    <name evidence="9" type="ORF">ABRY97_06750</name>
    <name evidence="13" type="ORF">ABRY98_06645</name>
    <name evidence="3" type="ORF">ABRZ00_01245</name>
    <name evidence="2" type="ORF">ABRZ01_01585</name>
    <name evidence="1" type="ORF">ABRZ02_01145</name>
    <name evidence="6" type="ORF">ABRZ03_04785</name>
    <name evidence="16" type="ORF">ABRZ05_07535</name>
    <name evidence="8" type="ORF">ABRZ06_09065</name>
    <name evidence="12" type="ORF">ABRZ08_10740</name>
    <name evidence="10" type="ORF">ABRZ10_09230</name>
    <name evidence="17" type="ORF">ABRZ11_07190</name>
    <name evidence="14" type="ORF">ABRZ12_13290</name>
</gene>
<dbReference type="EMBL" id="CP158257">
    <property type="protein sequence ID" value="XDJ55843.1"/>
    <property type="molecule type" value="Genomic_DNA"/>
</dbReference>
<sequence>MFNPSKEQVRAFFTDAWRKRREGGVLTPLETMAADLIERHPEYHAELQDPDAAERDYPVEAGRTNPFLHLSMHLAIQEQLSIDHPPGIRNAWNALLRGRDEHEAAHIIMEALGEVVWEAQRLGKPLDNEHYIDLIRRHATHDR</sequence>
<dbReference type="EMBL" id="CP158266">
    <property type="protein sequence ID" value="XDJ83654.1"/>
    <property type="molecule type" value="Genomic_DNA"/>
</dbReference>
<dbReference type="InterPro" id="IPR014993">
    <property type="entry name" value="DUF1841"/>
</dbReference>
<evidence type="ECO:0000313" key="4">
    <source>
        <dbReference type="EMBL" id="XDJ58535.1"/>
    </source>
</evidence>
<dbReference type="EMBL" id="CP158272">
    <property type="protein sequence ID" value="XDJ97622.1"/>
    <property type="molecule type" value="Genomic_DNA"/>
</dbReference>
<evidence type="ECO:0000313" key="10">
    <source>
        <dbReference type="EMBL" id="XDJ76353.1"/>
    </source>
</evidence>
<dbReference type="EMBL" id="CP158260">
    <property type="protein sequence ID" value="XDJ64655.1"/>
    <property type="molecule type" value="Genomic_DNA"/>
</dbReference>
<accession>A0AB39EVK9</accession>
<evidence type="ECO:0000313" key="8">
    <source>
        <dbReference type="EMBL" id="XDJ71089.1"/>
    </source>
</evidence>
<evidence type="ECO:0000313" key="13">
    <source>
        <dbReference type="EMBL" id="XDJ89223.1"/>
    </source>
</evidence>
<evidence type="ECO:0000313" key="3">
    <source>
        <dbReference type="EMBL" id="XDJ55843.1"/>
    </source>
</evidence>
<dbReference type="EMBL" id="CP158256">
    <property type="protein sequence ID" value="XDJ53228.1"/>
    <property type="molecule type" value="Genomic_DNA"/>
</dbReference>
<dbReference type="AlphaFoldDB" id="A0AB39EVK9"/>
<evidence type="ECO:0000313" key="17">
    <source>
        <dbReference type="EMBL" id="XDJ97622.1"/>
    </source>
</evidence>
<protein>
    <submittedName>
        <fullName evidence="8">DUF1841 family protein</fullName>
    </submittedName>
</protein>
<evidence type="ECO:0000313" key="14">
    <source>
        <dbReference type="EMBL" id="XDJ90599.1"/>
    </source>
</evidence>
<dbReference type="GeneID" id="93066117"/>
<dbReference type="EMBL" id="CP158268">
    <property type="protein sequence ID" value="XDJ84688.1"/>
    <property type="molecule type" value="Genomic_DNA"/>
</dbReference>
<dbReference type="EMBL" id="CP158258">
    <property type="protein sequence ID" value="XDJ58535.1"/>
    <property type="molecule type" value="Genomic_DNA"/>
</dbReference>
<evidence type="ECO:0000313" key="15">
    <source>
        <dbReference type="EMBL" id="XDJ93830.1"/>
    </source>
</evidence>
<evidence type="ECO:0000313" key="9">
    <source>
        <dbReference type="EMBL" id="XDJ73352.1"/>
    </source>
</evidence>
<dbReference type="EMBL" id="CP158265">
    <property type="protein sequence ID" value="XDJ76353.1"/>
    <property type="molecule type" value="Genomic_DNA"/>
</dbReference>
<dbReference type="EMBL" id="CP158261">
    <property type="protein sequence ID" value="XDJ65232.1"/>
    <property type="molecule type" value="Genomic_DNA"/>
</dbReference>
<reference evidence="8" key="1">
    <citation type="submission" date="2024-05" db="EMBL/GenBank/DDBJ databases">
        <authorList>
            <person name="Luo Y.-C."/>
            <person name="Nicholds J."/>
            <person name="Mortimer T."/>
            <person name="Maboni G."/>
        </authorList>
    </citation>
    <scope>NUCLEOTIDE SEQUENCE</scope>
    <source>
        <strain evidence="16">124370</strain>
        <strain evidence="17">124566</strain>
        <strain evidence="15">124953</strain>
        <strain evidence="14">130308</strain>
        <strain evidence="13">130416</strain>
        <strain evidence="12">140124</strain>
        <strain evidence="11">143751</strain>
        <strain evidence="10">143769</strain>
        <strain evidence="9">143811</strain>
        <strain evidence="8">143936</strain>
        <strain evidence="7">145849</strain>
        <strain evidence="6">145850</strain>
        <strain evidence="5">145852</strain>
        <strain evidence="4">148131</strain>
        <strain evidence="3">150221</strain>
        <strain evidence="2">150964</strain>
        <strain evidence="1">153271</strain>
    </source>
</reference>
<dbReference type="EMBL" id="CP158271">
    <property type="protein sequence ID" value="XDJ93830.1"/>
    <property type="molecule type" value="Genomic_DNA"/>
</dbReference>
<evidence type="ECO:0000313" key="7">
    <source>
        <dbReference type="EMBL" id="XDJ65232.1"/>
    </source>
</evidence>
<name>A0AB39EVK9_9BURK</name>
<evidence type="ECO:0000313" key="12">
    <source>
        <dbReference type="EMBL" id="XDJ84688.1"/>
    </source>
</evidence>
<dbReference type="EMBL" id="CP158264">
    <property type="protein sequence ID" value="XDJ73352.1"/>
    <property type="molecule type" value="Genomic_DNA"/>
</dbReference>
<evidence type="ECO:0000313" key="2">
    <source>
        <dbReference type="EMBL" id="XDJ53228.1"/>
    </source>
</evidence>
<dbReference type="KEGG" id="cgin:ABRZ00_01245"/>
<proteinExistence type="predicted"/>
<dbReference type="EMBL" id="CP158259">
    <property type="protein sequence ID" value="XDJ60729.1"/>
    <property type="molecule type" value="Genomic_DNA"/>
</dbReference>
<evidence type="ECO:0000313" key="5">
    <source>
        <dbReference type="EMBL" id="XDJ60729.1"/>
    </source>
</evidence>
<dbReference type="EMBL" id="CP158269">
    <property type="protein sequence ID" value="XDJ89223.1"/>
    <property type="molecule type" value="Genomic_DNA"/>
</dbReference>
<dbReference type="EMBL" id="CP158270">
    <property type="protein sequence ID" value="XDJ90599.1"/>
    <property type="molecule type" value="Genomic_DNA"/>
</dbReference>
<dbReference type="EMBL" id="CP158263">
    <property type="protein sequence ID" value="XDJ71089.1"/>
    <property type="molecule type" value="Genomic_DNA"/>
</dbReference>
<dbReference type="RefSeq" id="WP_368641412.1">
    <property type="nucleotide sequence ID" value="NZ_CP158253.1"/>
</dbReference>
<evidence type="ECO:0000313" key="1">
    <source>
        <dbReference type="EMBL" id="XDJ44934.1"/>
    </source>
</evidence>
<evidence type="ECO:0000313" key="16">
    <source>
        <dbReference type="EMBL" id="XDJ94974.1"/>
    </source>
</evidence>
<dbReference type="Pfam" id="PF08897">
    <property type="entry name" value="DUF1841"/>
    <property type="match status" value="1"/>
</dbReference>
<evidence type="ECO:0000313" key="6">
    <source>
        <dbReference type="EMBL" id="XDJ64655.1"/>
    </source>
</evidence>
<evidence type="ECO:0000313" key="11">
    <source>
        <dbReference type="EMBL" id="XDJ83654.1"/>
    </source>
</evidence>
<dbReference type="EMBL" id="CP158253">
    <property type="protein sequence ID" value="XDJ44934.1"/>
    <property type="molecule type" value="Genomic_DNA"/>
</dbReference>
<organism evidence="8">
    <name type="scientific">Castellaniella ginsengisoli</name>
    <dbReference type="NCBI Taxonomy" id="546114"/>
    <lineage>
        <taxon>Bacteria</taxon>
        <taxon>Pseudomonadati</taxon>
        <taxon>Pseudomonadota</taxon>
        <taxon>Betaproteobacteria</taxon>
        <taxon>Burkholderiales</taxon>
        <taxon>Alcaligenaceae</taxon>
        <taxon>Castellaniella</taxon>
    </lineage>
</organism>
<dbReference type="EMBL" id="CP158273">
    <property type="protein sequence ID" value="XDJ94974.1"/>
    <property type="molecule type" value="Genomic_DNA"/>
</dbReference>